<proteinExistence type="predicted"/>
<gene>
    <name evidence="3" type="ORF">S01H4_32570</name>
</gene>
<accession>X0ZY89</accession>
<dbReference type="PANTHER" id="PTHR42924:SF3">
    <property type="entry name" value="POLYMERASE_HISTIDINOL PHOSPHATASE N-TERMINAL DOMAIN-CONTAINING PROTEIN"/>
    <property type="match status" value="1"/>
</dbReference>
<dbReference type="EMBL" id="BART01017045">
    <property type="protein sequence ID" value="GAG74830.1"/>
    <property type="molecule type" value="Genomic_DNA"/>
</dbReference>
<dbReference type="Gene3D" id="3.20.20.140">
    <property type="entry name" value="Metal-dependent hydrolases"/>
    <property type="match status" value="1"/>
</dbReference>
<feature type="transmembrane region" description="Helical" evidence="1">
    <location>
        <begin position="21"/>
        <end position="43"/>
    </location>
</feature>
<feature type="transmembrane region" description="Helical" evidence="1">
    <location>
        <begin position="63"/>
        <end position="86"/>
    </location>
</feature>
<dbReference type="SUPFAM" id="SSF89550">
    <property type="entry name" value="PHP domain-like"/>
    <property type="match status" value="1"/>
</dbReference>
<name>X0ZY89_9ZZZZ</name>
<dbReference type="SMART" id="SM00481">
    <property type="entry name" value="POLIIIAc"/>
    <property type="match status" value="1"/>
</dbReference>
<reference evidence="3" key="1">
    <citation type="journal article" date="2014" name="Front. Microbiol.">
        <title>High frequency of phylogenetically diverse reductive dehalogenase-homologous genes in deep subseafloor sedimentary metagenomes.</title>
        <authorList>
            <person name="Kawai M."/>
            <person name="Futagami T."/>
            <person name="Toyoda A."/>
            <person name="Takaki Y."/>
            <person name="Nishi S."/>
            <person name="Hori S."/>
            <person name="Arai W."/>
            <person name="Tsubouchi T."/>
            <person name="Morono Y."/>
            <person name="Uchiyama I."/>
            <person name="Ito T."/>
            <person name="Fujiyama A."/>
            <person name="Inagaki F."/>
            <person name="Takami H."/>
        </authorList>
    </citation>
    <scope>NUCLEOTIDE SEQUENCE</scope>
    <source>
        <strain evidence="3">Expedition CK06-06</strain>
    </source>
</reference>
<dbReference type="Pfam" id="PF02811">
    <property type="entry name" value="PHP"/>
    <property type="match status" value="1"/>
</dbReference>
<evidence type="ECO:0000313" key="3">
    <source>
        <dbReference type="EMBL" id="GAG74830.1"/>
    </source>
</evidence>
<feature type="non-terminal residue" evidence="3">
    <location>
        <position position="300"/>
    </location>
</feature>
<feature type="domain" description="Polymerase/histidinol phosphatase N-terminal" evidence="2">
    <location>
        <begin position="147"/>
        <end position="214"/>
    </location>
</feature>
<dbReference type="GO" id="GO:0004534">
    <property type="term" value="F:5'-3' RNA exonuclease activity"/>
    <property type="evidence" value="ECO:0007669"/>
    <property type="project" value="TreeGrafter"/>
</dbReference>
<organism evidence="3">
    <name type="scientific">marine sediment metagenome</name>
    <dbReference type="NCBI Taxonomy" id="412755"/>
    <lineage>
        <taxon>unclassified sequences</taxon>
        <taxon>metagenomes</taxon>
        <taxon>ecological metagenomes</taxon>
    </lineage>
</organism>
<dbReference type="InterPro" id="IPR004013">
    <property type="entry name" value="PHP_dom"/>
</dbReference>
<sequence>GLFRSKKFKVISYPLAEIIKFSFKILSVAILIVGTYILIGYMVQGYFFVNRYFMMPLQLAVRISIILIIIKTVYMCIKLFHHKLSLNLSKKSFYRKNSKLQGIKREIVLFVGIGVLLLSTNIILISTPFPPHKITPIVPLDDDEFLFDFHVHTTYSDGWITVEERIKWYIKQGISGAAFSDHDNLRGAKSAQKYVEDHGLDFVVFMAVEWTDNVNYVHMNYYGIAEEIVPLQSYTPGGPTAMNASDTISYIKGNGGYITVNHYNYVPNPNGGYGIPYSLDQLRDWGVDGFEIVCGGSYEG</sequence>
<evidence type="ECO:0000256" key="1">
    <source>
        <dbReference type="SAM" id="Phobius"/>
    </source>
</evidence>
<feature type="transmembrane region" description="Helical" evidence="1">
    <location>
        <begin position="107"/>
        <end position="129"/>
    </location>
</feature>
<evidence type="ECO:0000259" key="2">
    <source>
        <dbReference type="SMART" id="SM00481"/>
    </source>
</evidence>
<dbReference type="InterPro" id="IPR016195">
    <property type="entry name" value="Pol/histidinol_Pase-like"/>
</dbReference>
<keyword evidence="1" id="KW-1133">Transmembrane helix</keyword>
<dbReference type="AlphaFoldDB" id="X0ZY89"/>
<protein>
    <recommendedName>
        <fullName evidence="2">Polymerase/histidinol phosphatase N-terminal domain-containing protein</fullName>
    </recommendedName>
</protein>
<feature type="non-terminal residue" evidence="3">
    <location>
        <position position="1"/>
    </location>
</feature>
<dbReference type="InterPro" id="IPR052018">
    <property type="entry name" value="PHP_domain"/>
</dbReference>
<dbReference type="InterPro" id="IPR003141">
    <property type="entry name" value="Pol/His_phosphatase_N"/>
</dbReference>
<keyword evidence="1" id="KW-0812">Transmembrane</keyword>
<comment type="caution">
    <text evidence="3">The sequence shown here is derived from an EMBL/GenBank/DDBJ whole genome shotgun (WGS) entry which is preliminary data.</text>
</comment>
<dbReference type="GO" id="GO:0035312">
    <property type="term" value="F:5'-3' DNA exonuclease activity"/>
    <property type="evidence" value="ECO:0007669"/>
    <property type="project" value="TreeGrafter"/>
</dbReference>
<dbReference type="PANTHER" id="PTHR42924">
    <property type="entry name" value="EXONUCLEASE"/>
    <property type="match status" value="1"/>
</dbReference>
<keyword evidence="1" id="KW-0472">Membrane</keyword>